<dbReference type="EMBL" id="MSPX01000007">
    <property type="protein sequence ID" value="OQP86506.1"/>
    <property type="molecule type" value="Genomic_DNA"/>
</dbReference>
<evidence type="ECO:0000259" key="4">
    <source>
        <dbReference type="PROSITE" id="PS50949"/>
    </source>
</evidence>
<dbReference type="SMART" id="SM00895">
    <property type="entry name" value="FCD"/>
    <property type="match status" value="1"/>
</dbReference>
<feature type="domain" description="HTH gntR-type" evidence="4">
    <location>
        <begin position="1"/>
        <end position="66"/>
    </location>
</feature>
<name>A0ABX3PEJ1_9HYPH</name>
<dbReference type="RefSeq" id="WP_081176182.1">
    <property type="nucleotide sequence ID" value="NZ_MSPX01000007.1"/>
</dbReference>
<dbReference type="PANTHER" id="PTHR43537">
    <property type="entry name" value="TRANSCRIPTIONAL REGULATOR, GNTR FAMILY"/>
    <property type="match status" value="1"/>
</dbReference>
<dbReference type="SUPFAM" id="SSF48008">
    <property type="entry name" value="GntR ligand-binding domain-like"/>
    <property type="match status" value="1"/>
</dbReference>
<comment type="caution">
    <text evidence="5">The sequence shown here is derived from an EMBL/GenBank/DDBJ whole genome shotgun (WGS) entry which is preliminary data.</text>
</comment>
<dbReference type="InterPro" id="IPR036390">
    <property type="entry name" value="WH_DNA-bd_sf"/>
</dbReference>
<dbReference type="Gene3D" id="1.20.120.530">
    <property type="entry name" value="GntR ligand-binding domain-like"/>
    <property type="match status" value="1"/>
</dbReference>
<dbReference type="PRINTS" id="PR00035">
    <property type="entry name" value="HTHGNTR"/>
</dbReference>
<dbReference type="SMART" id="SM00345">
    <property type="entry name" value="HTH_GNTR"/>
    <property type="match status" value="1"/>
</dbReference>
<evidence type="ECO:0000256" key="1">
    <source>
        <dbReference type="ARBA" id="ARBA00023015"/>
    </source>
</evidence>
<accession>A0ABX3PEJ1</accession>
<dbReference type="PANTHER" id="PTHR43537:SF18">
    <property type="entry name" value="L-LACTATE DEHYDROGENASE OPERON REGULATORY PROTEIN-RELATED"/>
    <property type="match status" value="1"/>
</dbReference>
<proteinExistence type="predicted"/>
<dbReference type="InterPro" id="IPR000524">
    <property type="entry name" value="Tscrpt_reg_HTH_GntR"/>
</dbReference>
<dbReference type="SUPFAM" id="SSF46785">
    <property type="entry name" value="Winged helix' DNA-binding domain"/>
    <property type="match status" value="1"/>
</dbReference>
<dbReference type="Pfam" id="PF07729">
    <property type="entry name" value="FCD"/>
    <property type="match status" value="1"/>
</dbReference>
<keyword evidence="6" id="KW-1185">Reference proteome</keyword>
<dbReference type="InterPro" id="IPR008920">
    <property type="entry name" value="TF_FadR/GntR_C"/>
</dbReference>
<evidence type="ECO:0000256" key="3">
    <source>
        <dbReference type="ARBA" id="ARBA00023163"/>
    </source>
</evidence>
<organism evidence="5 6">
    <name type="scientific">Xaviernesmea rhizosphaerae</name>
    <dbReference type="NCBI Taxonomy" id="1672749"/>
    <lineage>
        <taxon>Bacteria</taxon>
        <taxon>Pseudomonadati</taxon>
        <taxon>Pseudomonadota</taxon>
        <taxon>Alphaproteobacteria</taxon>
        <taxon>Hyphomicrobiales</taxon>
        <taxon>Rhizobiaceae</taxon>
        <taxon>Rhizobium/Agrobacterium group</taxon>
        <taxon>Xaviernesmea</taxon>
    </lineage>
</organism>
<protein>
    <recommendedName>
        <fullName evidence="4">HTH gntR-type domain-containing protein</fullName>
    </recommendedName>
</protein>
<dbReference type="InterPro" id="IPR036388">
    <property type="entry name" value="WH-like_DNA-bd_sf"/>
</dbReference>
<keyword evidence="1" id="KW-0805">Transcription regulation</keyword>
<evidence type="ECO:0000313" key="5">
    <source>
        <dbReference type="EMBL" id="OQP86506.1"/>
    </source>
</evidence>
<dbReference type="CDD" id="cd07377">
    <property type="entry name" value="WHTH_GntR"/>
    <property type="match status" value="1"/>
</dbReference>
<keyword evidence="3" id="KW-0804">Transcription</keyword>
<dbReference type="Gene3D" id="1.10.10.10">
    <property type="entry name" value="Winged helix-like DNA-binding domain superfamily/Winged helix DNA-binding domain"/>
    <property type="match status" value="1"/>
</dbReference>
<gene>
    <name evidence="5" type="ORF">BTR14_10890</name>
</gene>
<sequence length="265" mass="28235">MARLAERIETIMSEHGLAPGDRLPSERQLAFTLGVSRSSLREALQMLISRGRLVSRQGGGTYVAAQAGPQALPAIAAALSPLTERAAGEPGYWLDVMELRRSLEGDAAAHAALRATPADRSRLQAALDQVTDAGPQDPEAQARADADFHMAVAEASHNIVLRQVMAGLFDLLQASISESLRALYRQPETTEPLARQHRAIAEAILAGDAERARAAALTHLDHVALSLRPLAEADARHRRAAAVLADHAGADHAGADHARADHRSL</sequence>
<reference evidence="5 6" key="1">
    <citation type="journal article" date="2017" name="Antonie Van Leeuwenhoek">
        <title>Rhizobium rhizosphaerae sp. nov., a novel species isolated from rice rhizosphere.</title>
        <authorList>
            <person name="Zhao J.J."/>
            <person name="Zhang J."/>
            <person name="Zhang R.J."/>
            <person name="Zhang C.W."/>
            <person name="Yin H.Q."/>
            <person name="Zhang X.X."/>
        </authorList>
    </citation>
    <scope>NUCLEOTIDE SEQUENCE [LARGE SCALE GENOMIC DNA]</scope>
    <source>
        <strain evidence="5 6">RD15</strain>
    </source>
</reference>
<dbReference type="Proteomes" id="UP000192652">
    <property type="component" value="Unassembled WGS sequence"/>
</dbReference>
<dbReference type="PROSITE" id="PS50949">
    <property type="entry name" value="HTH_GNTR"/>
    <property type="match status" value="1"/>
</dbReference>
<dbReference type="Pfam" id="PF00392">
    <property type="entry name" value="GntR"/>
    <property type="match status" value="1"/>
</dbReference>
<dbReference type="InterPro" id="IPR011711">
    <property type="entry name" value="GntR_C"/>
</dbReference>
<keyword evidence="2" id="KW-0238">DNA-binding</keyword>
<evidence type="ECO:0000256" key="2">
    <source>
        <dbReference type="ARBA" id="ARBA00023125"/>
    </source>
</evidence>
<evidence type="ECO:0000313" key="6">
    <source>
        <dbReference type="Proteomes" id="UP000192652"/>
    </source>
</evidence>